<dbReference type="Proteomes" id="UP000024836">
    <property type="component" value="Unassembled WGS sequence"/>
</dbReference>
<organism evidence="1 2">
    <name type="scientific">Actibacterium atlanticum</name>
    <dbReference type="NCBI Taxonomy" id="1461693"/>
    <lineage>
        <taxon>Bacteria</taxon>
        <taxon>Pseudomonadati</taxon>
        <taxon>Pseudomonadota</taxon>
        <taxon>Alphaproteobacteria</taxon>
        <taxon>Rhodobacterales</taxon>
        <taxon>Roseobacteraceae</taxon>
        <taxon>Actibacterium</taxon>
    </lineage>
</organism>
<dbReference type="AlphaFoldDB" id="A0A058ZI16"/>
<proteinExistence type="predicted"/>
<accession>A0A058ZI16</accession>
<dbReference type="RefSeq" id="WP_035253181.1">
    <property type="nucleotide sequence ID" value="NZ_AQQY01000014.1"/>
</dbReference>
<dbReference type="Gene3D" id="3.90.1140.10">
    <property type="entry name" value="Cyclic phosphodiesterase"/>
    <property type="match status" value="1"/>
</dbReference>
<dbReference type="PIRSF" id="PIRSF033328">
    <property type="entry name" value="Phest_Mll4975"/>
    <property type="match status" value="1"/>
</dbReference>
<reference evidence="1 2" key="1">
    <citation type="submission" date="2013-04" db="EMBL/GenBank/DDBJ databases">
        <title>Shimia sp. 22II-S11-Z10 Genome Sequencing.</title>
        <authorList>
            <person name="Lai Q."/>
            <person name="Li G."/>
            <person name="Shao Z."/>
        </authorList>
    </citation>
    <scope>NUCLEOTIDE SEQUENCE [LARGE SCALE GENOMIC DNA]</scope>
    <source>
        <strain evidence="2">22II-S11-Z10</strain>
    </source>
</reference>
<name>A0A058ZI16_9RHOB</name>
<comment type="caution">
    <text evidence="1">The sequence shown here is derived from an EMBL/GenBank/DDBJ whole genome shotgun (WGS) entry which is preliminary data.</text>
</comment>
<evidence type="ECO:0008006" key="3">
    <source>
        <dbReference type="Google" id="ProtNLM"/>
    </source>
</evidence>
<evidence type="ECO:0000313" key="2">
    <source>
        <dbReference type="Proteomes" id="UP000024836"/>
    </source>
</evidence>
<protein>
    <recommendedName>
        <fullName evidence="3">Phosphonate metabolism protein</fullName>
    </recommendedName>
</protein>
<dbReference type="eggNOG" id="COG3709">
    <property type="taxonomic scope" value="Bacteria"/>
</dbReference>
<dbReference type="OrthoDB" id="4954742at2"/>
<dbReference type="Pfam" id="PF06299">
    <property type="entry name" value="DUF1045"/>
    <property type="match status" value="1"/>
</dbReference>
<gene>
    <name evidence="1" type="ORF">ATO10_15020</name>
</gene>
<keyword evidence="2" id="KW-1185">Reference proteome</keyword>
<evidence type="ECO:0000313" key="1">
    <source>
        <dbReference type="EMBL" id="KCV80842.1"/>
    </source>
</evidence>
<dbReference type="STRING" id="1461693.ATO10_15020"/>
<dbReference type="PATRIC" id="fig|1461693.3.peg.3029"/>
<dbReference type="EMBL" id="AQQY01000014">
    <property type="protein sequence ID" value="KCV80842.1"/>
    <property type="molecule type" value="Genomic_DNA"/>
</dbReference>
<sequence length="229" mass="25400">MKNFRRYALYYAPQSGALSDFGAQWLGWCATAGMPADHPVLPGLPLPVSQITETPRKYGFHGTLKPPFFLSDGQDVDALHAAILSLTQHLPPVRLEGLELSQLGHFLALTAVGDVTNLASLASHIVMELDPFRAPPSPAELARRRPESLTEVQRALLRRWGYPYVMEEFRFHLTLTGRLSAPHVKQVKAVLDPVVEPLLPRPFDVSSICLFGEDTAGMFHQLHRYALTG</sequence>
<dbReference type="InterPro" id="IPR009389">
    <property type="entry name" value="DUF1045"/>
</dbReference>